<feature type="compositionally biased region" description="Basic residues" evidence="1">
    <location>
        <begin position="139"/>
        <end position="149"/>
    </location>
</feature>
<gene>
    <name evidence="3" type="ORF">M6B38_168735</name>
</gene>
<dbReference type="Proteomes" id="UP001140949">
    <property type="component" value="Unassembled WGS sequence"/>
</dbReference>
<proteinExistence type="predicted"/>
<keyword evidence="2" id="KW-1133">Transmembrane helix</keyword>
<feature type="transmembrane region" description="Helical" evidence="2">
    <location>
        <begin position="20"/>
        <end position="48"/>
    </location>
</feature>
<evidence type="ECO:0000313" key="4">
    <source>
        <dbReference type="Proteomes" id="UP001140949"/>
    </source>
</evidence>
<evidence type="ECO:0000256" key="2">
    <source>
        <dbReference type="SAM" id="Phobius"/>
    </source>
</evidence>
<sequence length="149" mass="16897">MKYAKDQGPLSGDPSTTMKLAFLLFVLARWGGSISTSTLVKLVFLGVFTIPKLSSSYYVQLAEYGKFWLERFQDGWESCNHKKALAAAVFTLVWNISSTIARIWAVFMLVVAIKLYQQCVQEEQWSNNNNGTDQQAGHRGGRRLQRRGR</sequence>
<evidence type="ECO:0000313" key="3">
    <source>
        <dbReference type="EMBL" id="KAJ6808062.1"/>
    </source>
</evidence>
<dbReference type="PANTHER" id="PTHR46626:SF1">
    <property type="entry name" value="RETICULON-LIKE PROTEIN B21"/>
    <property type="match status" value="1"/>
</dbReference>
<dbReference type="PANTHER" id="PTHR46626">
    <property type="entry name" value="RETICULON-LIKE PROTEIN B17"/>
    <property type="match status" value="1"/>
</dbReference>
<dbReference type="InterPro" id="IPR044647">
    <property type="entry name" value="RTNLB17/18/21"/>
</dbReference>
<keyword evidence="4" id="KW-1185">Reference proteome</keyword>
<protein>
    <submittedName>
        <fullName evidence="3">Reticulon-like protein B21 isoform X1</fullName>
    </submittedName>
</protein>
<reference evidence="3" key="1">
    <citation type="journal article" date="2023" name="GigaByte">
        <title>Genome assembly of the bearded iris, Iris pallida Lam.</title>
        <authorList>
            <person name="Bruccoleri R.E."/>
            <person name="Oakeley E.J."/>
            <person name="Faust A.M.E."/>
            <person name="Altorfer M."/>
            <person name="Dessus-Babus S."/>
            <person name="Burckhardt D."/>
            <person name="Oertli M."/>
            <person name="Naumann U."/>
            <person name="Petersen F."/>
            <person name="Wong J."/>
        </authorList>
    </citation>
    <scope>NUCLEOTIDE SEQUENCE</scope>
    <source>
        <strain evidence="3">GSM-AAB239-AS_SAM_17_03QT</strain>
    </source>
</reference>
<dbReference type="AlphaFoldDB" id="A0AAX6EV78"/>
<feature type="region of interest" description="Disordered" evidence="1">
    <location>
        <begin position="127"/>
        <end position="149"/>
    </location>
</feature>
<accession>A0AAX6EV78</accession>
<keyword evidence="2" id="KW-0812">Transmembrane</keyword>
<comment type="caution">
    <text evidence="3">The sequence shown here is derived from an EMBL/GenBank/DDBJ whole genome shotgun (WGS) entry which is preliminary data.</text>
</comment>
<keyword evidence="2" id="KW-0472">Membrane</keyword>
<feature type="transmembrane region" description="Helical" evidence="2">
    <location>
        <begin position="92"/>
        <end position="116"/>
    </location>
</feature>
<reference evidence="3" key="2">
    <citation type="submission" date="2023-04" db="EMBL/GenBank/DDBJ databases">
        <authorList>
            <person name="Bruccoleri R.E."/>
            <person name="Oakeley E.J."/>
            <person name="Faust A.-M."/>
            <person name="Dessus-Babus S."/>
            <person name="Altorfer M."/>
            <person name="Burckhardt D."/>
            <person name="Oertli M."/>
            <person name="Naumann U."/>
            <person name="Petersen F."/>
            <person name="Wong J."/>
        </authorList>
    </citation>
    <scope>NUCLEOTIDE SEQUENCE</scope>
    <source>
        <strain evidence="3">GSM-AAB239-AS_SAM_17_03QT</strain>
        <tissue evidence="3">Leaf</tissue>
    </source>
</reference>
<dbReference type="EMBL" id="JANAVB010033618">
    <property type="protein sequence ID" value="KAJ6808062.1"/>
    <property type="molecule type" value="Genomic_DNA"/>
</dbReference>
<organism evidence="3 4">
    <name type="scientific">Iris pallida</name>
    <name type="common">Sweet iris</name>
    <dbReference type="NCBI Taxonomy" id="29817"/>
    <lineage>
        <taxon>Eukaryota</taxon>
        <taxon>Viridiplantae</taxon>
        <taxon>Streptophyta</taxon>
        <taxon>Embryophyta</taxon>
        <taxon>Tracheophyta</taxon>
        <taxon>Spermatophyta</taxon>
        <taxon>Magnoliopsida</taxon>
        <taxon>Liliopsida</taxon>
        <taxon>Asparagales</taxon>
        <taxon>Iridaceae</taxon>
        <taxon>Iridoideae</taxon>
        <taxon>Irideae</taxon>
        <taxon>Iris</taxon>
    </lineage>
</organism>
<evidence type="ECO:0000256" key="1">
    <source>
        <dbReference type="SAM" id="MobiDB-lite"/>
    </source>
</evidence>
<name>A0AAX6EV78_IRIPA</name>